<evidence type="ECO:0000313" key="3">
    <source>
        <dbReference type="Proteomes" id="UP000324800"/>
    </source>
</evidence>
<dbReference type="Proteomes" id="UP000324800">
    <property type="component" value="Unassembled WGS sequence"/>
</dbReference>
<evidence type="ECO:0000313" key="2">
    <source>
        <dbReference type="EMBL" id="KAA6372258.1"/>
    </source>
</evidence>
<organism evidence="2 3">
    <name type="scientific">Streblomastix strix</name>
    <dbReference type="NCBI Taxonomy" id="222440"/>
    <lineage>
        <taxon>Eukaryota</taxon>
        <taxon>Metamonada</taxon>
        <taxon>Preaxostyla</taxon>
        <taxon>Oxymonadida</taxon>
        <taxon>Streblomastigidae</taxon>
        <taxon>Streblomastix</taxon>
    </lineage>
</organism>
<dbReference type="AlphaFoldDB" id="A0A5J4UPA0"/>
<sequence length="290" mass="33226">MSSQLGYLTSGTPVQTSPKRSFPQCLRKKKKTTLGQSIKTNSNNIPSRSRQWKTLDDYLMLRGEEFQLIRGFPTLASLLEPHNIQKNQLYSGYTIINRHNRAIDRRDQLLQLNEVFILTLPGAQYHQTFLKFNGKILSKDNCRIILQLKYWKHCLKRLGKKSKNIMKVLSAIQSANQVNSSIINEVRTRNIENIGIDQLLQKNVPVLHKVAEVVLESSTQGVTDLKNQKLLRETQIVLLEFHVHANSIQIMYRRQCPRFDTPSAAVDYMKIIGQLQNLGNNTTGSIRSLS</sequence>
<gene>
    <name evidence="2" type="ORF">EZS28_032216</name>
</gene>
<feature type="compositionally biased region" description="Polar residues" evidence="1">
    <location>
        <begin position="1"/>
        <end position="19"/>
    </location>
</feature>
<comment type="caution">
    <text evidence="2">The sequence shown here is derived from an EMBL/GenBank/DDBJ whole genome shotgun (WGS) entry which is preliminary data.</text>
</comment>
<accession>A0A5J4UPA0</accession>
<name>A0A5J4UPA0_9EUKA</name>
<protein>
    <submittedName>
        <fullName evidence="2">Uncharacterized protein</fullName>
    </submittedName>
</protein>
<dbReference type="EMBL" id="SNRW01013755">
    <property type="protein sequence ID" value="KAA6372258.1"/>
    <property type="molecule type" value="Genomic_DNA"/>
</dbReference>
<feature type="region of interest" description="Disordered" evidence="1">
    <location>
        <begin position="1"/>
        <end position="22"/>
    </location>
</feature>
<evidence type="ECO:0000256" key="1">
    <source>
        <dbReference type="SAM" id="MobiDB-lite"/>
    </source>
</evidence>
<reference evidence="2 3" key="1">
    <citation type="submission" date="2019-03" db="EMBL/GenBank/DDBJ databases">
        <title>Single cell metagenomics reveals metabolic interactions within the superorganism composed of flagellate Streblomastix strix and complex community of Bacteroidetes bacteria on its surface.</title>
        <authorList>
            <person name="Treitli S.C."/>
            <person name="Kolisko M."/>
            <person name="Husnik F."/>
            <person name="Keeling P."/>
            <person name="Hampl V."/>
        </authorList>
    </citation>
    <scope>NUCLEOTIDE SEQUENCE [LARGE SCALE GENOMIC DNA]</scope>
    <source>
        <strain evidence="2">ST1C</strain>
    </source>
</reference>
<proteinExistence type="predicted"/>